<keyword evidence="16" id="KW-0614">Plasmid</keyword>
<dbReference type="InterPro" id="IPR039426">
    <property type="entry name" value="TonB-dep_rcpt-like"/>
</dbReference>
<organism evidence="16 17">
    <name type="scientific">Sphingopyxis macrogoltabida</name>
    <name type="common">Sphingomonas macrogoltabidus</name>
    <dbReference type="NCBI Taxonomy" id="33050"/>
    <lineage>
        <taxon>Bacteria</taxon>
        <taxon>Pseudomonadati</taxon>
        <taxon>Pseudomonadota</taxon>
        <taxon>Alphaproteobacteria</taxon>
        <taxon>Sphingomonadales</taxon>
        <taxon>Sphingomonadaceae</taxon>
        <taxon>Sphingopyxis</taxon>
    </lineage>
</organism>
<keyword evidence="8 12" id="KW-0798">TonB box</keyword>
<dbReference type="PANTHER" id="PTHR32552">
    <property type="entry name" value="FERRICHROME IRON RECEPTOR-RELATED"/>
    <property type="match status" value="1"/>
</dbReference>
<dbReference type="PROSITE" id="PS52016">
    <property type="entry name" value="TONB_DEPENDENT_REC_3"/>
    <property type="match status" value="1"/>
</dbReference>
<comment type="similarity">
    <text evidence="11 12">Belongs to the TonB-dependent receptor family.</text>
</comment>
<dbReference type="CDD" id="cd01347">
    <property type="entry name" value="ligand_gated_channel"/>
    <property type="match status" value="1"/>
</dbReference>
<dbReference type="PANTHER" id="PTHR32552:SF81">
    <property type="entry name" value="TONB-DEPENDENT OUTER MEMBRANE RECEPTOR"/>
    <property type="match status" value="1"/>
</dbReference>
<evidence type="ECO:0000313" key="16">
    <source>
        <dbReference type="EMBL" id="AMU92762.1"/>
    </source>
</evidence>
<feature type="signal peptide" evidence="13">
    <location>
        <begin position="1"/>
        <end position="24"/>
    </location>
</feature>
<keyword evidence="5 11" id="KW-0812">Transmembrane</keyword>
<feature type="domain" description="TonB-dependent receptor-like beta-barrel" evidence="14">
    <location>
        <begin position="291"/>
        <end position="732"/>
    </location>
</feature>
<dbReference type="AlphaFoldDB" id="A0AAC9AZR2"/>
<evidence type="ECO:0000259" key="15">
    <source>
        <dbReference type="Pfam" id="PF07715"/>
    </source>
</evidence>
<evidence type="ECO:0000256" key="9">
    <source>
        <dbReference type="ARBA" id="ARBA00023136"/>
    </source>
</evidence>
<evidence type="ECO:0000256" key="2">
    <source>
        <dbReference type="ARBA" id="ARBA00022448"/>
    </source>
</evidence>
<keyword evidence="2 11" id="KW-0813">Transport</keyword>
<gene>
    <name evidence="16" type="ORF">ATM17_31380</name>
</gene>
<reference evidence="17" key="1">
    <citation type="submission" date="2015-11" db="EMBL/GenBank/DDBJ databases">
        <title>Complete genome sequence of a polyethylene-glycol degrader Sphingopyxis macrogoltabida 203N (NBRC 111659).</title>
        <authorList>
            <person name="Yoshiyuki O."/>
            <person name="Shouta N."/>
            <person name="Nagata Y."/>
            <person name="Numata M."/>
            <person name="Tsuchikane K."/>
            <person name="Hosoyama A."/>
            <person name="Yamazoe A."/>
            <person name="Tsuda M."/>
            <person name="Fujita N."/>
            <person name="Kawai F."/>
        </authorList>
    </citation>
    <scope>NUCLEOTIDE SEQUENCE [LARGE SCALE GENOMIC DNA]</scope>
    <source>
        <strain evidence="17">203N</strain>
        <plasmid evidence="17">unnamed1</plasmid>
    </source>
</reference>
<keyword evidence="3 11" id="KW-1134">Transmembrane beta strand</keyword>
<evidence type="ECO:0000256" key="1">
    <source>
        <dbReference type="ARBA" id="ARBA00004571"/>
    </source>
</evidence>
<evidence type="ECO:0000256" key="7">
    <source>
        <dbReference type="ARBA" id="ARBA00023065"/>
    </source>
</evidence>
<dbReference type="GO" id="GO:0006826">
    <property type="term" value="P:iron ion transport"/>
    <property type="evidence" value="ECO:0007669"/>
    <property type="project" value="UniProtKB-KW"/>
</dbReference>
<dbReference type="Proteomes" id="UP000076088">
    <property type="component" value="Plasmid unnamed1"/>
</dbReference>
<dbReference type="InterPro" id="IPR036942">
    <property type="entry name" value="Beta-barrel_TonB_sf"/>
</dbReference>
<keyword evidence="9 11" id="KW-0472">Membrane</keyword>
<keyword evidence="10 11" id="KW-0998">Cell outer membrane</keyword>
<dbReference type="EMBL" id="CP013345">
    <property type="protein sequence ID" value="AMU92762.1"/>
    <property type="molecule type" value="Genomic_DNA"/>
</dbReference>
<dbReference type="Gene3D" id="2.40.170.20">
    <property type="entry name" value="TonB-dependent receptor, beta-barrel domain"/>
    <property type="match status" value="1"/>
</dbReference>
<dbReference type="SUPFAM" id="SSF56935">
    <property type="entry name" value="Porins"/>
    <property type="match status" value="1"/>
</dbReference>
<evidence type="ECO:0000256" key="12">
    <source>
        <dbReference type="RuleBase" id="RU003357"/>
    </source>
</evidence>
<keyword evidence="17" id="KW-1185">Reference proteome</keyword>
<evidence type="ECO:0000259" key="14">
    <source>
        <dbReference type="Pfam" id="PF00593"/>
    </source>
</evidence>
<evidence type="ECO:0000256" key="11">
    <source>
        <dbReference type="PROSITE-ProRule" id="PRU01360"/>
    </source>
</evidence>
<dbReference type="GO" id="GO:0009279">
    <property type="term" value="C:cell outer membrane"/>
    <property type="evidence" value="ECO:0007669"/>
    <property type="project" value="UniProtKB-SubCell"/>
</dbReference>
<evidence type="ECO:0000256" key="4">
    <source>
        <dbReference type="ARBA" id="ARBA00022496"/>
    </source>
</evidence>
<keyword evidence="4" id="KW-0410">Iron transport</keyword>
<evidence type="ECO:0000256" key="8">
    <source>
        <dbReference type="ARBA" id="ARBA00023077"/>
    </source>
</evidence>
<keyword evidence="6" id="KW-0408">Iron</keyword>
<name>A0AAC9AZR2_SPHMC</name>
<geneLocation type="plasmid" evidence="16 17">
    <name>unnamed1</name>
</geneLocation>
<keyword evidence="16" id="KW-0675">Receptor</keyword>
<protein>
    <submittedName>
        <fullName evidence="16">TonB-dependent receptor</fullName>
    </submittedName>
</protein>
<dbReference type="KEGG" id="smaz:LH19_27390"/>
<dbReference type="RefSeq" id="WP_054735107.1">
    <property type="nucleotide sequence ID" value="NZ_CP009430.1"/>
</dbReference>
<evidence type="ECO:0000256" key="13">
    <source>
        <dbReference type="SAM" id="SignalP"/>
    </source>
</evidence>
<evidence type="ECO:0000256" key="6">
    <source>
        <dbReference type="ARBA" id="ARBA00023004"/>
    </source>
</evidence>
<proteinExistence type="inferred from homology"/>
<feature type="domain" description="TonB-dependent receptor plug" evidence="15">
    <location>
        <begin position="55"/>
        <end position="162"/>
    </location>
</feature>
<comment type="subcellular location">
    <subcellularLocation>
        <location evidence="1 11">Cell outer membrane</location>
        <topology evidence="1 11">Multi-pass membrane protein</topology>
    </subcellularLocation>
</comment>
<keyword evidence="7" id="KW-0406">Ion transport</keyword>
<dbReference type="Pfam" id="PF07715">
    <property type="entry name" value="Plug"/>
    <property type="match status" value="1"/>
</dbReference>
<evidence type="ECO:0000256" key="5">
    <source>
        <dbReference type="ARBA" id="ARBA00022692"/>
    </source>
</evidence>
<evidence type="ECO:0000313" key="17">
    <source>
        <dbReference type="Proteomes" id="UP000076088"/>
    </source>
</evidence>
<feature type="chain" id="PRO_5041972890" evidence="13">
    <location>
        <begin position="25"/>
        <end position="767"/>
    </location>
</feature>
<reference evidence="16 17" key="2">
    <citation type="journal article" date="2016" name="Genome Announc.">
        <title>Complete Genome Sequence of Sphingopyxis macrogoltabida Strain 203N (NBRC 111659), a Polyethylene Glycol Degrader.</title>
        <authorList>
            <person name="Ohtsubo Y."/>
            <person name="Nonoyama S."/>
            <person name="Nagata Y."/>
            <person name="Numata M."/>
            <person name="Tsuchikane K."/>
            <person name="Hosoyama A."/>
            <person name="Yamazoe A."/>
            <person name="Tsuda M."/>
            <person name="Fujita N."/>
            <person name="Kawai F."/>
        </authorList>
    </citation>
    <scope>NUCLEOTIDE SEQUENCE [LARGE SCALE GENOMIC DNA]</scope>
    <source>
        <strain evidence="16 17">203N</strain>
    </source>
</reference>
<evidence type="ECO:0000256" key="3">
    <source>
        <dbReference type="ARBA" id="ARBA00022452"/>
    </source>
</evidence>
<dbReference type="InterPro" id="IPR012910">
    <property type="entry name" value="Plug_dom"/>
</dbReference>
<dbReference type="InterPro" id="IPR000531">
    <property type="entry name" value="Beta-barrel_TonB"/>
</dbReference>
<evidence type="ECO:0000256" key="10">
    <source>
        <dbReference type="ARBA" id="ARBA00023237"/>
    </source>
</evidence>
<sequence>MKTATFRILVSGAAILSPLHAAMAQEAAAPEAPAAQEETYPGEILVTAQRREERVQDIPVAITAFGGQQVEKLGILSLENIAPRVPSFYFGSFGAARPQLYIRGIGTRSFDPGSESSVGVFVDDVYAGRASGSFGSLRDVERIEVLRGPQGTLYGRNTIAGAINVITKGPTDYFTGEAEAGISNYDGYSLFGAVGGPIAGDKLMFRVAGWKAERDGYQTNLQTGTKFQGIDNWGGRARLRFAPSEQLTIDLTAELSRDGDKAAFSGFSRGSGPAESLAGVITPANPLATFLGRPGRTPIPYFGGNAGNLSFDPYLDRKTETYIGRVEYDAGFATITSISALKKLRISDGRDLEGTSLDIANQLSNERSKQFSQEIRITSDPSGPASFDGNLDWIIGAFYYRDRSARSDEFRLGVDSVVALLSGGPQVSTAISDYEIDSYAIFGQATIHLGEKFEVTLGGRYTRDEKRAVQQGLNTRPGVPLIAVPFLVDNSATYESFDPRIVATYKFSPDASIYASYSTGFKSGGFQYVPFSAAQANVLFQPEDIKTYEVGFKSEWLDRRLRFNVAAFHYDYKDLQVSRIVDLGGGSAASLISNAAASKIYGADVELLLRPSDNIDFSVTYGYLDAKYDAYFTNADGVPPTAATDFSDRRLVRAPKHSINVGAEWRIPTGDNSGLTLRADYALLDEFYHEPGNANPIYGGAVSLSREPSYGLLDLRAAYEIGDFRITAYVTNATKQNYRRTVLALGSTLSDFPGEPRIYGLKVGYRF</sequence>
<dbReference type="Pfam" id="PF00593">
    <property type="entry name" value="TonB_dep_Rec_b-barrel"/>
    <property type="match status" value="1"/>
</dbReference>
<keyword evidence="13" id="KW-0732">Signal</keyword>
<accession>A0AAC9AZR2</accession>